<protein>
    <recommendedName>
        <fullName evidence="1">Heterokaryon incompatibility domain-containing protein</fullName>
    </recommendedName>
</protein>
<gene>
    <name evidence="2" type="ORF">JX265_000656</name>
</gene>
<dbReference type="InterPro" id="IPR010730">
    <property type="entry name" value="HET"/>
</dbReference>
<evidence type="ECO:0000313" key="3">
    <source>
        <dbReference type="Proteomes" id="UP000829685"/>
    </source>
</evidence>
<dbReference type="PANTHER" id="PTHR24148">
    <property type="entry name" value="ANKYRIN REPEAT DOMAIN-CONTAINING PROTEIN 39 HOMOLOG-RELATED"/>
    <property type="match status" value="1"/>
</dbReference>
<sequence length="508" mass="58331">MPIVDLLLSIEKSQARRGKDLSVIQNLECFTLERCRKRKRSPSDRDPELEDSKSRFSLRRPDEDINAYKNHEYVAVSWAWRLHAGDKEAGKSQVYEVQTRDRARCWPTRIRDRVLDRVRSYMGHHGVKSLWIDRHSIPQKACKFWRHCDHDSCIQKQESLEAMDLVYKYSNHPVGLLELQIETQGDLDHLALLVDQMLVDETPLGQHFQLSDSAKLPAVRRTLHLVHRIISDTWWRRAWIFQENYRAGTGMTLLIGHSPDLEEAKWSHGTFGRILGELCLNSVDFSYEVTKLCLAMQGLDHLTEKDGETIQDILSAAGKYTIMLPGSRSMSSSIIADLEQRDVEDPWDRLAITANCCQYSIRLDEERLKEEDQSLSLAMLAMYLLNGEILDNSDRRPYRGQVPNMTVSSFLKALSFDGFYAPGDKCSLSFNKGCRFTEVDLTPAGIRTKGHLWRLGDIIETADFSDDLRRSSLLTAPWDCMSENGCNSWHRSSKLYLTITSPACSRNI</sequence>
<dbReference type="EMBL" id="JAFIMR010000001">
    <property type="protein sequence ID" value="KAI1881830.1"/>
    <property type="molecule type" value="Genomic_DNA"/>
</dbReference>
<name>A0A9P9WZI8_9PEZI</name>
<organism evidence="2 3">
    <name type="scientific">Neoarthrinium moseri</name>
    <dbReference type="NCBI Taxonomy" id="1658444"/>
    <lineage>
        <taxon>Eukaryota</taxon>
        <taxon>Fungi</taxon>
        <taxon>Dikarya</taxon>
        <taxon>Ascomycota</taxon>
        <taxon>Pezizomycotina</taxon>
        <taxon>Sordariomycetes</taxon>
        <taxon>Xylariomycetidae</taxon>
        <taxon>Amphisphaeriales</taxon>
        <taxon>Apiosporaceae</taxon>
        <taxon>Neoarthrinium</taxon>
    </lineage>
</organism>
<dbReference type="AlphaFoldDB" id="A0A9P9WZI8"/>
<feature type="domain" description="Heterokaryon incompatibility" evidence="1">
    <location>
        <begin position="73"/>
        <end position="243"/>
    </location>
</feature>
<proteinExistence type="predicted"/>
<keyword evidence="3" id="KW-1185">Reference proteome</keyword>
<dbReference type="PANTHER" id="PTHR24148:SF64">
    <property type="entry name" value="HETEROKARYON INCOMPATIBILITY DOMAIN-CONTAINING PROTEIN"/>
    <property type="match status" value="1"/>
</dbReference>
<dbReference type="InterPro" id="IPR052895">
    <property type="entry name" value="HetReg/Transcr_Mod"/>
</dbReference>
<dbReference type="Proteomes" id="UP000829685">
    <property type="component" value="Unassembled WGS sequence"/>
</dbReference>
<accession>A0A9P9WZI8</accession>
<dbReference type="Pfam" id="PF06985">
    <property type="entry name" value="HET"/>
    <property type="match status" value="1"/>
</dbReference>
<comment type="caution">
    <text evidence="2">The sequence shown here is derived from an EMBL/GenBank/DDBJ whole genome shotgun (WGS) entry which is preliminary data.</text>
</comment>
<reference evidence="2" key="1">
    <citation type="submission" date="2021-03" db="EMBL/GenBank/DDBJ databases">
        <title>Revisited historic fungal species revealed as producer of novel bioactive compounds through whole genome sequencing and comparative genomics.</title>
        <authorList>
            <person name="Vignolle G.A."/>
            <person name="Hochenegger N."/>
            <person name="Mach R.L."/>
            <person name="Mach-Aigner A.R."/>
            <person name="Javad Rahimi M."/>
            <person name="Salim K.A."/>
            <person name="Chan C.M."/>
            <person name="Lim L.B.L."/>
            <person name="Cai F."/>
            <person name="Druzhinina I.S."/>
            <person name="U'Ren J.M."/>
            <person name="Derntl C."/>
        </authorList>
    </citation>
    <scope>NUCLEOTIDE SEQUENCE</scope>
    <source>
        <strain evidence="2">TUCIM 5799</strain>
    </source>
</reference>
<evidence type="ECO:0000313" key="2">
    <source>
        <dbReference type="EMBL" id="KAI1881830.1"/>
    </source>
</evidence>
<evidence type="ECO:0000259" key="1">
    <source>
        <dbReference type="Pfam" id="PF06985"/>
    </source>
</evidence>